<evidence type="ECO:0000313" key="4">
    <source>
        <dbReference type="RefSeq" id="XP_027202801.1"/>
    </source>
</evidence>
<dbReference type="GO" id="GO:0008641">
    <property type="term" value="F:ubiquitin-like modifier activating enzyme activity"/>
    <property type="evidence" value="ECO:0007669"/>
    <property type="project" value="InterPro"/>
</dbReference>
<gene>
    <name evidence="4" type="primary">LOC113796698</name>
</gene>
<reference evidence="4" key="1">
    <citation type="submission" date="2025-08" db="UniProtKB">
        <authorList>
            <consortium name="RefSeq"/>
        </authorList>
    </citation>
    <scope>IDENTIFICATION</scope>
    <source>
        <strain evidence="4">Airmid</strain>
    </source>
</reference>
<name>A0A6P6YD19_DERPT</name>
<feature type="region of interest" description="Disordered" evidence="1">
    <location>
        <begin position="481"/>
        <end position="544"/>
    </location>
</feature>
<feature type="domain" description="THIF-type NAD/FAD binding fold" evidence="2">
    <location>
        <begin position="616"/>
        <end position="660"/>
    </location>
</feature>
<feature type="region of interest" description="Disordered" evidence="1">
    <location>
        <begin position="319"/>
        <end position="395"/>
    </location>
</feature>
<dbReference type="Proteomes" id="UP000515146">
    <property type="component" value="Unplaced"/>
</dbReference>
<dbReference type="Gene3D" id="3.40.50.720">
    <property type="entry name" value="NAD(P)-binding Rossmann-like Domain"/>
    <property type="match status" value="1"/>
</dbReference>
<dbReference type="SUPFAM" id="SSF69572">
    <property type="entry name" value="Activating enzymes of the ubiquitin-like proteins"/>
    <property type="match status" value="1"/>
</dbReference>
<dbReference type="InterPro" id="IPR035985">
    <property type="entry name" value="Ubiquitin-activating_enz"/>
</dbReference>
<evidence type="ECO:0000313" key="3">
    <source>
        <dbReference type="Proteomes" id="UP000515146"/>
    </source>
</evidence>
<dbReference type="OrthoDB" id="10261062at2759"/>
<feature type="region of interest" description="Disordered" evidence="1">
    <location>
        <begin position="253"/>
        <end position="303"/>
    </location>
</feature>
<dbReference type="Pfam" id="PF00899">
    <property type="entry name" value="ThiF"/>
    <property type="match status" value="1"/>
</dbReference>
<feature type="region of interest" description="Disordered" evidence="1">
    <location>
        <begin position="416"/>
        <end position="450"/>
    </location>
</feature>
<proteinExistence type="predicted"/>
<feature type="compositionally biased region" description="Basic and acidic residues" evidence="1">
    <location>
        <begin position="267"/>
        <end position="296"/>
    </location>
</feature>
<feature type="compositionally biased region" description="Low complexity" evidence="1">
    <location>
        <begin position="421"/>
        <end position="434"/>
    </location>
</feature>
<dbReference type="KEGG" id="dpte:113796698"/>
<evidence type="ECO:0000259" key="2">
    <source>
        <dbReference type="Pfam" id="PF00899"/>
    </source>
</evidence>
<dbReference type="RefSeq" id="XP_027202801.1">
    <property type="nucleotide sequence ID" value="XM_027347000.1"/>
</dbReference>
<organism evidence="3 4">
    <name type="scientific">Dermatophagoides pteronyssinus</name>
    <name type="common">European house dust mite</name>
    <dbReference type="NCBI Taxonomy" id="6956"/>
    <lineage>
        <taxon>Eukaryota</taxon>
        <taxon>Metazoa</taxon>
        <taxon>Ecdysozoa</taxon>
        <taxon>Arthropoda</taxon>
        <taxon>Chelicerata</taxon>
        <taxon>Arachnida</taxon>
        <taxon>Acari</taxon>
        <taxon>Acariformes</taxon>
        <taxon>Sarcoptiformes</taxon>
        <taxon>Astigmata</taxon>
        <taxon>Psoroptidia</taxon>
        <taxon>Analgoidea</taxon>
        <taxon>Pyroglyphidae</taxon>
        <taxon>Dermatophagoidinae</taxon>
        <taxon>Dermatophagoides</taxon>
    </lineage>
</organism>
<dbReference type="InterPro" id="IPR000594">
    <property type="entry name" value="ThiF_NAD_FAD-bd"/>
</dbReference>
<protein>
    <submittedName>
        <fullName evidence="4">Protein PFC0760c-like</fullName>
    </submittedName>
</protein>
<feature type="compositionally biased region" description="Acidic residues" evidence="1">
    <location>
        <begin position="498"/>
        <end position="511"/>
    </location>
</feature>
<dbReference type="InParanoid" id="A0A6P6YD19"/>
<accession>A0A6P6YD19</accession>
<dbReference type="AlphaFoldDB" id="A0A6P6YD19"/>
<evidence type="ECO:0000256" key="1">
    <source>
        <dbReference type="SAM" id="MobiDB-lite"/>
    </source>
</evidence>
<sequence length="731" mass="84266">MVDEKPFPAPNFARELKHDDLIKSHLHPHSSDDHIYAVPIKVRKAAISNSSTPKSTKKPIQEQRFKVLETNEHLVNSEHNMVDEKPFPVPNFAQELKHDAHHDDLIESPSDPHSTSQLEMVDNLLDFTSKLTNKTTKEILDKMGQIAKKIHSNELVIGNPKISYKKKKELIRKNEKLNKELIYYKNFVQHKASGLSTYDKRIEQDLRDPTKPKYMKDESAKTKMYFLSDIIELAYEAKERYNINLLKYLKNTIGKDDDQDNDENELDDPKSQSDEDRSSLSSKDTEFDYHPDNEINKKKKHHKRVKGFFKTGKYKLNHEGSIHSNADSDSSTQTETPSVTGNGEIHISDDEIHTSDDEIHTNDDEIHTNDDEIHTNDDETKGLKNSKDNEHDNDDIEKKNFFKKVKGVLKPFKKSSKKIKNNFNKNTDNPSNNDQYAELNGLDETDSNDHTTNVADEILNFKKNANLDDEENLLLQNSLTRRKTRNKRSESPAQSDINVDDEQENDEDEMYSSDISTPSNDNNDTQSLQEQEIHKKTLNRKYPSQKDFRHQEELNKNYIFDENQQKMPVLPISNPIYGDDKKPNENTPLKDEYMDNFREDHMPNKDSLQLQNMKRCGGLCSGLASILAGVGVGFIRLIDDDLVSESNLHRQLLFGYDSLEQIVEEIENQVMNKSQSCSRSGVLSNIPNIIGSLMSSEVVKLLLSWKSNYNYLTYDMRNLTTPIRNICDKFS</sequence>
<feature type="compositionally biased region" description="Acidic residues" evidence="1">
    <location>
        <begin position="257"/>
        <end position="266"/>
    </location>
</feature>
<feature type="compositionally biased region" description="Basic and acidic residues" evidence="1">
    <location>
        <begin position="346"/>
        <end position="395"/>
    </location>
</feature>
<feature type="compositionally biased region" description="Polar residues" evidence="1">
    <location>
        <begin position="513"/>
        <end position="530"/>
    </location>
</feature>
<feature type="compositionally biased region" description="Polar residues" evidence="1">
    <location>
        <begin position="322"/>
        <end position="341"/>
    </location>
</feature>
<keyword evidence="3" id="KW-1185">Reference proteome</keyword>